<evidence type="ECO:0000313" key="3">
    <source>
        <dbReference type="EMBL" id="KAF2841598.1"/>
    </source>
</evidence>
<proteinExistence type="predicted"/>
<gene>
    <name evidence="3" type="ORF">M501DRAFT_928620</name>
</gene>
<accession>A0A9P4SF95</accession>
<feature type="region of interest" description="Disordered" evidence="1">
    <location>
        <begin position="174"/>
        <end position="241"/>
    </location>
</feature>
<protein>
    <recommendedName>
        <fullName evidence="5">MARVEL domain-containing protein</fullName>
    </recommendedName>
</protein>
<organism evidence="3 4">
    <name type="scientific">Patellaria atrata CBS 101060</name>
    <dbReference type="NCBI Taxonomy" id="1346257"/>
    <lineage>
        <taxon>Eukaryota</taxon>
        <taxon>Fungi</taxon>
        <taxon>Dikarya</taxon>
        <taxon>Ascomycota</taxon>
        <taxon>Pezizomycotina</taxon>
        <taxon>Dothideomycetes</taxon>
        <taxon>Dothideomycetes incertae sedis</taxon>
        <taxon>Patellariales</taxon>
        <taxon>Patellariaceae</taxon>
        <taxon>Patellaria</taxon>
    </lineage>
</organism>
<dbReference type="PROSITE" id="PS51257">
    <property type="entry name" value="PROKAR_LIPOPROTEIN"/>
    <property type="match status" value="1"/>
</dbReference>
<name>A0A9P4SF95_9PEZI</name>
<feature type="transmembrane region" description="Helical" evidence="2">
    <location>
        <begin position="76"/>
        <end position="100"/>
    </location>
</feature>
<dbReference type="PANTHER" id="PTHR37451">
    <property type="entry name" value="MARVEL DOMAIN"/>
    <property type="match status" value="1"/>
</dbReference>
<feature type="compositionally biased region" description="Basic and acidic residues" evidence="1">
    <location>
        <begin position="196"/>
        <end position="216"/>
    </location>
</feature>
<keyword evidence="2" id="KW-0472">Membrane</keyword>
<keyword evidence="2" id="KW-1133">Transmembrane helix</keyword>
<feature type="region of interest" description="Disordered" evidence="1">
    <location>
        <begin position="257"/>
        <end position="279"/>
    </location>
</feature>
<reference evidence="3" key="1">
    <citation type="journal article" date="2020" name="Stud. Mycol.">
        <title>101 Dothideomycetes genomes: a test case for predicting lifestyles and emergence of pathogens.</title>
        <authorList>
            <person name="Haridas S."/>
            <person name="Albert R."/>
            <person name="Binder M."/>
            <person name="Bloem J."/>
            <person name="Labutti K."/>
            <person name="Salamov A."/>
            <person name="Andreopoulos B."/>
            <person name="Baker S."/>
            <person name="Barry K."/>
            <person name="Bills G."/>
            <person name="Bluhm B."/>
            <person name="Cannon C."/>
            <person name="Castanera R."/>
            <person name="Culley D."/>
            <person name="Daum C."/>
            <person name="Ezra D."/>
            <person name="Gonzalez J."/>
            <person name="Henrissat B."/>
            <person name="Kuo A."/>
            <person name="Liang C."/>
            <person name="Lipzen A."/>
            <person name="Lutzoni F."/>
            <person name="Magnuson J."/>
            <person name="Mondo S."/>
            <person name="Nolan M."/>
            <person name="Ohm R."/>
            <person name="Pangilinan J."/>
            <person name="Park H.-J."/>
            <person name="Ramirez L."/>
            <person name="Alfaro M."/>
            <person name="Sun H."/>
            <person name="Tritt A."/>
            <person name="Yoshinaga Y."/>
            <person name="Zwiers L.-H."/>
            <person name="Turgeon B."/>
            <person name="Goodwin S."/>
            <person name="Spatafora J."/>
            <person name="Crous P."/>
            <person name="Grigoriev I."/>
        </authorList>
    </citation>
    <scope>NUCLEOTIDE SEQUENCE</scope>
    <source>
        <strain evidence="3">CBS 101060</strain>
    </source>
</reference>
<evidence type="ECO:0000256" key="2">
    <source>
        <dbReference type="SAM" id="Phobius"/>
    </source>
</evidence>
<dbReference type="Proteomes" id="UP000799429">
    <property type="component" value="Unassembled WGS sequence"/>
</dbReference>
<comment type="caution">
    <text evidence="3">The sequence shown here is derived from an EMBL/GenBank/DDBJ whole genome shotgun (WGS) entry which is preliminary data.</text>
</comment>
<evidence type="ECO:0000256" key="1">
    <source>
        <dbReference type="SAM" id="MobiDB-lite"/>
    </source>
</evidence>
<evidence type="ECO:0008006" key="5">
    <source>
        <dbReference type="Google" id="ProtNLM"/>
    </source>
</evidence>
<dbReference type="AlphaFoldDB" id="A0A9P4SF95"/>
<feature type="transmembrane region" description="Helical" evidence="2">
    <location>
        <begin position="46"/>
        <end position="64"/>
    </location>
</feature>
<feature type="transmembrane region" description="Helical" evidence="2">
    <location>
        <begin position="14"/>
        <end position="34"/>
    </location>
</feature>
<dbReference type="OrthoDB" id="5284712at2759"/>
<evidence type="ECO:0000313" key="4">
    <source>
        <dbReference type="Proteomes" id="UP000799429"/>
    </source>
</evidence>
<dbReference type="PANTHER" id="PTHR37451:SF3">
    <property type="entry name" value="MARVEL DOMAIN-CONTAINING PROTEIN"/>
    <property type="match status" value="1"/>
</dbReference>
<keyword evidence="4" id="KW-1185">Reference proteome</keyword>
<feature type="transmembrane region" description="Helical" evidence="2">
    <location>
        <begin position="139"/>
        <end position="161"/>
    </location>
</feature>
<sequence>MRIPTGYIQRVKTVFHIIQALLIFIAACITIAVLTKKGETDGRTKYFFALCFLSIPALIYQTMVPIYTRAAKFVNAYAFAAVDILYTIFWFSAFVAVATWNSAGIRQGARDAKIDEGDGNCTTFAYGEESKCNLSKTTVGFGVVIFIFFLLTTSISSYSLLKFRKEGFIPGISSATTPHPTPAGIEAQTKDAWSADTHEDAEFDDGRPERSGRHEEDEYALLHNDEEAHPARPLSWGEDRRGGSYAYGDVRRVGVRVNEGEGDGGYDEYKKNYSFSGQR</sequence>
<dbReference type="EMBL" id="MU006091">
    <property type="protein sequence ID" value="KAF2841598.1"/>
    <property type="molecule type" value="Genomic_DNA"/>
</dbReference>
<keyword evidence="2" id="KW-0812">Transmembrane</keyword>